<dbReference type="InterPro" id="IPR052902">
    <property type="entry name" value="ABC-2_transporter"/>
</dbReference>
<dbReference type="RefSeq" id="WP_227709864.1">
    <property type="nucleotide sequence ID" value="NZ_JAJEQW010000004.1"/>
</dbReference>
<feature type="transmembrane region" description="Helical" evidence="5">
    <location>
        <begin position="272"/>
        <end position="290"/>
    </location>
</feature>
<accession>A0AAW4WM70</accession>
<dbReference type="PANTHER" id="PTHR43027">
    <property type="entry name" value="DOXORUBICIN RESISTANCE ABC TRANSPORTER PERMEASE PROTEIN DRRC-RELATED"/>
    <property type="match status" value="1"/>
</dbReference>
<evidence type="ECO:0000259" key="6">
    <source>
        <dbReference type="Pfam" id="PF12698"/>
    </source>
</evidence>
<proteinExistence type="predicted"/>
<dbReference type="Proteomes" id="UP001198893">
    <property type="component" value="Unassembled WGS sequence"/>
</dbReference>
<dbReference type="Pfam" id="PF12698">
    <property type="entry name" value="ABC2_membrane_3"/>
    <property type="match status" value="1"/>
</dbReference>
<evidence type="ECO:0000256" key="5">
    <source>
        <dbReference type="SAM" id="Phobius"/>
    </source>
</evidence>
<feature type="domain" description="ABC-2 type transporter transmembrane" evidence="6">
    <location>
        <begin position="17"/>
        <end position="375"/>
    </location>
</feature>
<evidence type="ECO:0000256" key="2">
    <source>
        <dbReference type="ARBA" id="ARBA00022692"/>
    </source>
</evidence>
<sequence length="391" mass="43774">MQVFKTFLKIAKKKFPSVLLYYIIFTVIVIAMSKIGASDHETSFTATKADIYIIDEDDSTASHALSDYLSSMHNPVTLKDTDTMTLQDALYYQNVDYILTIPEGFEEQLTDSDARDFLPVSMRKDNSNGYFVDQQVTEYLSSVRLFMAGGFSLSEAITKSSESLSKGNDTTVLNLEEKETDGAQIGLTYFFQYLPYVLINMLLLGMTPILMTFNQKDLGARISCSSLSLKSRNAQITLGCIVFSLFVWLLFILTALFIYGPDTLFSINGLHSLLNSAMVLLFSIALTLLVSTFSLKQQSLSMIANVASLGLCFLSGIFVPQYLLGKGVLAVAHFLPTYWYIRLNSMLGGISDEILTTAKYWRFIGIQFGFFVAIFCIYLVSSKYQKRSRNA</sequence>
<comment type="caution">
    <text evidence="7">The sequence shown here is derived from an EMBL/GenBank/DDBJ whole genome shotgun (WGS) entry which is preliminary data.</text>
</comment>
<dbReference type="InterPro" id="IPR013525">
    <property type="entry name" value="ABC2_TM"/>
</dbReference>
<feature type="transmembrane region" description="Helical" evidence="5">
    <location>
        <begin position="234"/>
        <end position="260"/>
    </location>
</feature>
<gene>
    <name evidence="7" type="ORF">LKD47_05515</name>
</gene>
<keyword evidence="4 5" id="KW-0472">Membrane</keyword>
<evidence type="ECO:0000313" key="8">
    <source>
        <dbReference type="Proteomes" id="UP001198893"/>
    </source>
</evidence>
<feature type="transmembrane region" description="Helical" evidence="5">
    <location>
        <begin position="302"/>
        <end position="324"/>
    </location>
</feature>
<dbReference type="AlphaFoldDB" id="A0AAW4WM70"/>
<organism evidence="7 8">
    <name type="scientific">Roseburia amylophila</name>
    <dbReference type="NCBI Taxonomy" id="2981794"/>
    <lineage>
        <taxon>Bacteria</taxon>
        <taxon>Bacillati</taxon>
        <taxon>Bacillota</taxon>
        <taxon>Clostridia</taxon>
        <taxon>Lachnospirales</taxon>
        <taxon>Lachnospiraceae</taxon>
        <taxon>Roseburia</taxon>
    </lineage>
</organism>
<evidence type="ECO:0000313" key="7">
    <source>
        <dbReference type="EMBL" id="MCC2241764.1"/>
    </source>
</evidence>
<dbReference type="GO" id="GO:0140359">
    <property type="term" value="F:ABC-type transporter activity"/>
    <property type="evidence" value="ECO:0007669"/>
    <property type="project" value="InterPro"/>
</dbReference>
<evidence type="ECO:0000256" key="1">
    <source>
        <dbReference type="ARBA" id="ARBA00004141"/>
    </source>
</evidence>
<dbReference type="Gene3D" id="3.40.1710.10">
    <property type="entry name" value="abc type-2 transporter like domain"/>
    <property type="match status" value="1"/>
</dbReference>
<comment type="subcellular location">
    <subcellularLocation>
        <location evidence="1">Membrane</location>
        <topology evidence="1">Multi-pass membrane protein</topology>
    </subcellularLocation>
</comment>
<protein>
    <submittedName>
        <fullName evidence="7">ABC transporter permease</fullName>
    </submittedName>
</protein>
<dbReference type="GO" id="GO:0016020">
    <property type="term" value="C:membrane"/>
    <property type="evidence" value="ECO:0007669"/>
    <property type="project" value="UniProtKB-SubCell"/>
</dbReference>
<name>A0AAW4WM70_9FIRM</name>
<dbReference type="PANTHER" id="PTHR43027:SF1">
    <property type="entry name" value="DOXORUBICIN RESISTANCE ABC TRANSPORTER PERMEASE PROTEIN DRRC-RELATED"/>
    <property type="match status" value="1"/>
</dbReference>
<keyword evidence="2 5" id="KW-0812">Transmembrane</keyword>
<feature type="transmembrane region" description="Helical" evidence="5">
    <location>
        <begin position="18"/>
        <end position="37"/>
    </location>
</feature>
<dbReference type="EMBL" id="JAJEQW010000004">
    <property type="protein sequence ID" value="MCC2241764.1"/>
    <property type="molecule type" value="Genomic_DNA"/>
</dbReference>
<reference evidence="7" key="1">
    <citation type="submission" date="2021-10" db="EMBL/GenBank/DDBJ databases">
        <title>Anaerobic single-cell dispensing facilitates the cultivation of human gut bacteria.</title>
        <authorList>
            <person name="Afrizal A."/>
        </authorList>
    </citation>
    <scope>NUCLEOTIDE SEQUENCE</scope>
    <source>
        <strain evidence="7">CLA-AA-H204</strain>
    </source>
</reference>
<evidence type="ECO:0000256" key="4">
    <source>
        <dbReference type="ARBA" id="ARBA00023136"/>
    </source>
</evidence>
<keyword evidence="3 5" id="KW-1133">Transmembrane helix</keyword>
<feature type="transmembrane region" description="Helical" evidence="5">
    <location>
        <begin position="360"/>
        <end position="380"/>
    </location>
</feature>
<evidence type="ECO:0000256" key="3">
    <source>
        <dbReference type="ARBA" id="ARBA00022989"/>
    </source>
</evidence>